<dbReference type="InterPro" id="IPR035980">
    <property type="entry name" value="Ribosomal_bS6_sf"/>
</dbReference>
<evidence type="ECO:0000256" key="6">
    <source>
        <dbReference type="ARBA" id="ARBA00035170"/>
    </source>
</evidence>
<sequence>MLYELAAIARITSPLAVHAEAKELASTIGKLVIRNNGVVREIVSLGAKPLPKIIKKASEKHFQGSHFVMLFDTSAPVQREILRSLKNDPRVIRSNLIKVDDASNLNAGSSVSRAIKILNASE</sequence>
<dbReference type="AlphaFoldDB" id="A0A1E4T215"/>
<dbReference type="Gene3D" id="3.30.70.60">
    <property type="match status" value="1"/>
</dbReference>
<evidence type="ECO:0000256" key="3">
    <source>
        <dbReference type="ARBA" id="ARBA00022980"/>
    </source>
</evidence>
<evidence type="ECO:0000313" key="9">
    <source>
        <dbReference type="Proteomes" id="UP000094801"/>
    </source>
</evidence>
<evidence type="ECO:0000313" key="8">
    <source>
        <dbReference type="EMBL" id="ODV85793.1"/>
    </source>
</evidence>
<dbReference type="GO" id="GO:0070181">
    <property type="term" value="F:small ribosomal subunit rRNA binding"/>
    <property type="evidence" value="ECO:0007669"/>
    <property type="project" value="TreeGrafter"/>
</dbReference>
<dbReference type="InterPro" id="IPR014717">
    <property type="entry name" value="Transl_elong_EF1B/ribsomal_bS6"/>
</dbReference>
<dbReference type="FunFam" id="3.30.70.60:FF:000007">
    <property type="entry name" value="37S ribosomal protein Mrp17"/>
    <property type="match status" value="1"/>
</dbReference>
<dbReference type="CDD" id="cd15465">
    <property type="entry name" value="bS6_mito"/>
    <property type="match status" value="1"/>
</dbReference>
<comment type="subcellular location">
    <subcellularLocation>
        <location evidence="1">Mitochondrion</location>
    </subcellularLocation>
</comment>
<evidence type="ECO:0000256" key="1">
    <source>
        <dbReference type="ARBA" id="ARBA00004173"/>
    </source>
</evidence>
<reference evidence="9" key="1">
    <citation type="submission" date="2016-04" db="EMBL/GenBank/DDBJ databases">
        <title>Comparative genomics of biotechnologically important yeasts.</title>
        <authorList>
            <consortium name="DOE Joint Genome Institute"/>
            <person name="Riley R."/>
            <person name="Haridas S."/>
            <person name="Wolfe K.H."/>
            <person name="Lopes M.R."/>
            <person name="Hittinger C.T."/>
            <person name="Goker M."/>
            <person name="Salamov A."/>
            <person name="Wisecaver J."/>
            <person name="Long T.M."/>
            <person name="Aerts A.L."/>
            <person name="Barry K."/>
            <person name="Choi C."/>
            <person name="Clum A."/>
            <person name="Coughlan A.Y."/>
            <person name="Deshpande S."/>
            <person name="Douglass A.P."/>
            <person name="Hanson S.J."/>
            <person name="Klenk H.-P."/>
            <person name="Labutti K."/>
            <person name="Lapidus A."/>
            <person name="Lindquist E."/>
            <person name="Lipzen A."/>
            <person name="Meier-Kolthoff J.P."/>
            <person name="Ohm R.A."/>
            <person name="Otillar R.P."/>
            <person name="Pangilinan J."/>
            <person name="Peng Y."/>
            <person name="Rokas A."/>
            <person name="Rosa C.A."/>
            <person name="Scheuner C."/>
            <person name="Sibirny A.A."/>
            <person name="Slot J.C."/>
            <person name="Stielow J.B."/>
            <person name="Sun H."/>
            <person name="Kurtzman C.P."/>
            <person name="Blackwell M."/>
            <person name="Grigoriev I.V."/>
            <person name="Jeffries T.W."/>
        </authorList>
    </citation>
    <scope>NUCLEOTIDE SEQUENCE [LARGE SCALE GENOMIC DNA]</scope>
    <source>
        <strain evidence="9">NRRL YB-2248</strain>
    </source>
</reference>
<keyword evidence="5" id="KW-0687">Ribonucleoprotein</keyword>
<protein>
    <recommendedName>
        <fullName evidence="6">Small ribosomal subunit protein bS6m</fullName>
    </recommendedName>
</protein>
<comment type="function">
    <text evidence="7">Component of the mitochondrial ribosome (mitoribosome), a dedicated translation machinery responsible for the synthesis of mitochondrial genome-encoded proteins, including at least some of the essential transmembrane subunits of the mitochondrial respiratory chain. The mitoribosomes are attached to the mitochondrial inner membrane and translation products are cotranslationally integrated into the membrane.</text>
</comment>
<dbReference type="PANTHER" id="PTHR21011">
    <property type="entry name" value="MITOCHONDRIAL 28S RIBOSOMAL PROTEIN S6"/>
    <property type="match status" value="1"/>
</dbReference>
<evidence type="ECO:0000256" key="7">
    <source>
        <dbReference type="ARBA" id="ARBA00037226"/>
    </source>
</evidence>
<gene>
    <name evidence="8" type="ORF">CANARDRAFT_232695</name>
</gene>
<dbReference type="EMBL" id="KV453851">
    <property type="protein sequence ID" value="ODV85793.1"/>
    <property type="molecule type" value="Genomic_DNA"/>
</dbReference>
<dbReference type="OrthoDB" id="10259681at2759"/>
<keyword evidence="9" id="KW-1185">Reference proteome</keyword>
<organism evidence="8 9">
    <name type="scientific">[Candida] arabinofermentans NRRL YB-2248</name>
    <dbReference type="NCBI Taxonomy" id="983967"/>
    <lineage>
        <taxon>Eukaryota</taxon>
        <taxon>Fungi</taxon>
        <taxon>Dikarya</taxon>
        <taxon>Ascomycota</taxon>
        <taxon>Saccharomycotina</taxon>
        <taxon>Pichiomycetes</taxon>
        <taxon>Pichiales</taxon>
        <taxon>Pichiaceae</taxon>
        <taxon>Ogataea</taxon>
        <taxon>Ogataea/Candida clade</taxon>
    </lineage>
</organism>
<evidence type="ECO:0000256" key="5">
    <source>
        <dbReference type="ARBA" id="ARBA00023274"/>
    </source>
</evidence>
<keyword evidence="4" id="KW-0496">Mitochondrion</keyword>
<comment type="similarity">
    <text evidence="2">Belongs to the bacterial ribosomal protein bS6 family.</text>
</comment>
<dbReference type="SUPFAM" id="SSF54995">
    <property type="entry name" value="Ribosomal protein S6"/>
    <property type="match status" value="1"/>
</dbReference>
<evidence type="ECO:0000256" key="4">
    <source>
        <dbReference type="ARBA" id="ARBA00023128"/>
    </source>
</evidence>
<dbReference type="GO" id="GO:0005763">
    <property type="term" value="C:mitochondrial small ribosomal subunit"/>
    <property type="evidence" value="ECO:0007669"/>
    <property type="project" value="TreeGrafter"/>
</dbReference>
<dbReference type="STRING" id="983967.A0A1E4T215"/>
<dbReference type="PANTHER" id="PTHR21011:SF1">
    <property type="entry name" value="SMALL RIBOSOMAL SUBUNIT PROTEIN BS6M"/>
    <property type="match status" value="1"/>
</dbReference>
<dbReference type="NCBIfam" id="TIGR00166">
    <property type="entry name" value="S6"/>
    <property type="match status" value="1"/>
</dbReference>
<proteinExistence type="inferred from homology"/>
<keyword evidence="3" id="KW-0689">Ribosomal protein</keyword>
<name>A0A1E4T215_9ASCO</name>
<dbReference type="InterPro" id="IPR000529">
    <property type="entry name" value="Ribosomal_bS6"/>
</dbReference>
<dbReference type="Pfam" id="PF01250">
    <property type="entry name" value="Ribosomal_S6"/>
    <property type="match status" value="1"/>
</dbReference>
<dbReference type="GO" id="GO:0003735">
    <property type="term" value="F:structural constituent of ribosome"/>
    <property type="evidence" value="ECO:0007669"/>
    <property type="project" value="InterPro"/>
</dbReference>
<accession>A0A1E4T215</accession>
<dbReference type="GO" id="GO:0006412">
    <property type="term" value="P:translation"/>
    <property type="evidence" value="ECO:0007669"/>
    <property type="project" value="InterPro"/>
</dbReference>
<dbReference type="Proteomes" id="UP000094801">
    <property type="component" value="Unassembled WGS sequence"/>
</dbReference>
<evidence type="ECO:0000256" key="2">
    <source>
        <dbReference type="ARBA" id="ARBA00009512"/>
    </source>
</evidence>